<evidence type="ECO:0000313" key="1">
    <source>
        <dbReference type="EMBL" id="KZS42165.1"/>
    </source>
</evidence>
<comment type="caution">
    <text evidence="1">The sequence shown here is derived from an EMBL/GenBank/DDBJ whole genome shotgun (WGS) entry which is preliminary data.</text>
</comment>
<dbReference type="AlphaFoldDB" id="A0A163C8R3"/>
<dbReference type="STRING" id="1642818.AWE51_01605"/>
<dbReference type="OrthoDB" id="1164764at2"/>
<gene>
    <name evidence="1" type="ORF">AWE51_01605</name>
</gene>
<organism evidence="1 2">
    <name type="scientific">Aquimarina aggregata</name>
    <dbReference type="NCBI Taxonomy" id="1642818"/>
    <lineage>
        <taxon>Bacteria</taxon>
        <taxon>Pseudomonadati</taxon>
        <taxon>Bacteroidota</taxon>
        <taxon>Flavobacteriia</taxon>
        <taxon>Flavobacteriales</taxon>
        <taxon>Flavobacteriaceae</taxon>
        <taxon>Aquimarina</taxon>
    </lineage>
</organism>
<name>A0A163C8R3_9FLAO</name>
<proteinExistence type="predicted"/>
<keyword evidence="2" id="KW-1185">Reference proteome</keyword>
<accession>A0A163C8R3</accession>
<dbReference type="EMBL" id="LQRT01000002">
    <property type="protein sequence ID" value="KZS42165.1"/>
    <property type="molecule type" value="Genomic_DNA"/>
</dbReference>
<sequence>MRGFLVVLIGCFCSISYGQETKSKSIIIEIEDIQLEKLGAPLSFITENTPETSKYQLQKVDLSIDLREQYLRKKNKVTTMYLPENKFVNAKYNVAIPQPQTKRTSFSISGNGYGNSNTNSSGIKNIAYKDASLYSGAFCPITGLAY</sequence>
<dbReference type="Proteomes" id="UP000076715">
    <property type="component" value="Unassembled WGS sequence"/>
</dbReference>
<reference evidence="1 2" key="1">
    <citation type="submission" date="2016-01" db="EMBL/GenBank/DDBJ databases">
        <title>The draft genome sequence of Aquimarina sp. RZW4-3-2.</title>
        <authorList>
            <person name="Wang Y."/>
        </authorList>
    </citation>
    <scope>NUCLEOTIDE SEQUENCE [LARGE SCALE GENOMIC DNA]</scope>
    <source>
        <strain evidence="1 2">RZW4-3-2</strain>
    </source>
</reference>
<dbReference type="RefSeq" id="WP_066309401.1">
    <property type="nucleotide sequence ID" value="NZ_LQRT01000002.1"/>
</dbReference>
<evidence type="ECO:0000313" key="2">
    <source>
        <dbReference type="Proteomes" id="UP000076715"/>
    </source>
</evidence>
<protein>
    <submittedName>
        <fullName evidence="1">Uncharacterized protein</fullName>
    </submittedName>
</protein>